<reference evidence="2 3" key="1">
    <citation type="journal article" date="2014" name="Genome Announc.">
        <title>Complete Genome Sequence of Hyphomicrobium nitrativorans Strain NL23, a Denitrifying Bacterium Isolated from Biofilm of a Methanol-Fed Denitrification System Treating Seawater at the Montreal Biodome.</title>
        <authorList>
            <person name="Martineau C."/>
            <person name="Villeneuve C."/>
            <person name="Mauffrey F."/>
            <person name="Villemur R."/>
        </authorList>
    </citation>
    <scope>NUCLEOTIDE SEQUENCE [LARGE SCALE GENOMIC DNA]</scope>
    <source>
        <strain evidence="2">NL23</strain>
    </source>
</reference>
<protein>
    <submittedName>
        <fullName evidence="2">ABC transporter substrate-binding protein</fullName>
    </submittedName>
</protein>
<feature type="domain" description="SsuA/THI5-like" evidence="1">
    <location>
        <begin position="58"/>
        <end position="146"/>
    </location>
</feature>
<name>V5SGI9_9HYPH</name>
<dbReference type="OrthoDB" id="5621714at2"/>
<gene>
    <name evidence="2" type="ORF">W911_13235</name>
</gene>
<evidence type="ECO:0000313" key="2">
    <source>
        <dbReference type="EMBL" id="AHB49155.1"/>
    </source>
</evidence>
<dbReference type="HOGENOM" id="CLU_074574_0_0_5"/>
<dbReference type="SUPFAM" id="SSF53850">
    <property type="entry name" value="Periplasmic binding protein-like II"/>
    <property type="match status" value="1"/>
</dbReference>
<dbReference type="PATRIC" id="fig|1029756.8.peg.2755"/>
<dbReference type="AlphaFoldDB" id="V5SGI9"/>
<evidence type="ECO:0000259" key="1">
    <source>
        <dbReference type="Pfam" id="PF09084"/>
    </source>
</evidence>
<dbReference type="RefSeq" id="WP_023787974.1">
    <property type="nucleotide sequence ID" value="NC_022997.1"/>
</dbReference>
<accession>V5SGI9</accession>
<sequence length="330" mass="35448">MIDRRRLLCGTGLAVAAGFVPWPLAAGGSGAPLRLASVRFGSLSWVIETVRALELDTKAGLPIEVIEVASNQAGPVALLGNGADVIVSDWTWAMRQRALGEKLKFAPYSSAVGALVVPNDSDIHGVQDLQGRQLGVAGSAIDKSWLLLRAYSQRLIGRDMARYARASYGAAPLLNEELRSGRIEAVLNFWTYAARLTGTGYREVISVGEIMKALGVDPVPSLVGFIWKESYEATNARELQTLLAVVQEANRILATDDSAWDRLRPLVKPESDGEFEAIKAAYRAGIPDAWGSAQTEAAKKLMEVLIEAGDAELIGHGTNFDPGLFHHAAT</sequence>
<keyword evidence="3" id="KW-1185">Reference proteome</keyword>
<evidence type="ECO:0000313" key="3">
    <source>
        <dbReference type="Proteomes" id="UP000018542"/>
    </source>
</evidence>
<dbReference type="InterPro" id="IPR015168">
    <property type="entry name" value="SsuA/THI5"/>
</dbReference>
<dbReference type="STRING" id="1029756.W911_13235"/>
<proteinExistence type="predicted"/>
<dbReference type="Proteomes" id="UP000018542">
    <property type="component" value="Chromosome"/>
</dbReference>
<dbReference type="EMBL" id="CP006912">
    <property type="protein sequence ID" value="AHB49155.1"/>
    <property type="molecule type" value="Genomic_DNA"/>
</dbReference>
<organism evidence="2 3">
    <name type="scientific">Hyphomicrobium nitrativorans NL23</name>
    <dbReference type="NCBI Taxonomy" id="1029756"/>
    <lineage>
        <taxon>Bacteria</taxon>
        <taxon>Pseudomonadati</taxon>
        <taxon>Pseudomonadota</taxon>
        <taxon>Alphaproteobacteria</taxon>
        <taxon>Hyphomicrobiales</taxon>
        <taxon>Hyphomicrobiaceae</taxon>
        <taxon>Hyphomicrobium</taxon>
    </lineage>
</organism>
<dbReference type="KEGG" id="hni:W911_13235"/>
<dbReference type="Gene3D" id="3.40.190.10">
    <property type="entry name" value="Periplasmic binding protein-like II"/>
    <property type="match status" value="2"/>
</dbReference>
<dbReference type="Pfam" id="PF09084">
    <property type="entry name" value="NMT1"/>
    <property type="match status" value="1"/>
</dbReference>